<dbReference type="Proteomes" id="UP000752647">
    <property type="component" value="Unassembled WGS sequence"/>
</dbReference>
<organism evidence="1 2">
    <name type="scientific">Leuconostoc gasicomitatum</name>
    <dbReference type="NCBI Taxonomy" id="115778"/>
    <lineage>
        <taxon>Bacteria</taxon>
        <taxon>Bacillati</taxon>
        <taxon>Bacillota</taxon>
        <taxon>Bacilli</taxon>
        <taxon>Lactobacillales</taxon>
        <taxon>Lactobacillaceae</taxon>
        <taxon>Leuconostoc</taxon>
        <taxon>Leuconostoc gelidum group</taxon>
    </lineage>
</organism>
<dbReference type="InterPro" id="IPR007927">
    <property type="entry name" value="DUF722"/>
</dbReference>
<evidence type="ECO:0000313" key="1">
    <source>
        <dbReference type="EMBL" id="MBZ5962653.1"/>
    </source>
</evidence>
<evidence type="ECO:0000313" key="2">
    <source>
        <dbReference type="Proteomes" id="UP000752647"/>
    </source>
</evidence>
<accession>A0A9Q3XT14</accession>
<dbReference type="InterPro" id="IPR006523">
    <property type="entry name" value="RinA"/>
</dbReference>
<reference evidence="1" key="1">
    <citation type="submission" date="2021-05" db="EMBL/GenBank/DDBJ databases">
        <title>Pangenome of Leuconostoc gelidum warrants species status for Leuconostoc gelidum subsp. gasicomitatum.</title>
        <authorList>
            <person name="Johansson P."/>
            <person name="Sade E."/>
            <person name="Hultman J."/>
            <person name="Auvinen P."/>
            <person name="Bjorkroth J."/>
        </authorList>
    </citation>
    <scope>NUCLEOTIDE SEQUENCE</scope>
    <source>
        <strain evidence="1">A.21.4</strain>
    </source>
</reference>
<name>A0A9Q3XT14_9LACO</name>
<dbReference type="RefSeq" id="WP_224144180.1">
    <property type="nucleotide sequence ID" value="NZ_JAHBFI010000014.1"/>
</dbReference>
<dbReference type="EMBL" id="JAHBFI010000014">
    <property type="protein sequence ID" value="MBZ5962653.1"/>
    <property type="molecule type" value="Genomic_DNA"/>
</dbReference>
<comment type="caution">
    <text evidence="1">The sequence shown here is derived from an EMBL/GenBank/DDBJ whole genome shotgun (WGS) entry which is preliminary data.</text>
</comment>
<protein>
    <submittedName>
        <fullName evidence="1">DUF722 domain-containing protein</fullName>
    </submittedName>
</protein>
<dbReference type="NCBIfam" id="TIGR01636">
    <property type="entry name" value="phage_rinA"/>
    <property type="match status" value="1"/>
</dbReference>
<proteinExistence type="predicted"/>
<sequence length="137" mass="16108">MADKTDELLTNYYSGVIDMKILLRRSELQWQPHDDDNIGGGRAINKVTRPLDDLIAKYEADSILHELTKQRDAIKRLETTFSEETKQIVQMHYDRRERLSWVVISLRMNLSERTCRTYQKTFKDSVAQTFNELDIAV</sequence>
<dbReference type="Pfam" id="PF05263">
    <property type="entry name" value="DUF722"/>
    <property type="match status" value="1"/>
</dbReference>
<gene>
    <name evidence="1" type="ORF">KIJ12_05770</name>
</gene>
<dbReference type="AlphaFoldDB" id="A0A9Q3XT14"/>